<name>C9YC60_CURXX</name>
<dbReference type="Pfam" id="PF04342">
    <property type="entry name" value="DMT_6"/>
    <property type="match status" value="1"/>
</dbReference>
<sequence>MFAQPRRQCRMSTFLLLVASNIFMTYAWYGHLKFGHDWPLWRVILVSWGIAFFEYCLAVPANRLGYGVFSGFQLKIMQEVVTLSVFVGFAVLVLKEKFAWNYIAAFVCLGGAAFFAFAFKAPAP</sequence>
<gene>
    <name evidence="2" type="ORF">Csp_C22890</name>
</gene>
<dbReference type="PIRSF" id="PIRSF021239">
    <property type="entry name" value="UCP021239"/>
    <property type="match status" value="1"/>
</dbReference>
<feature type="transmembrane region" description="Helical" evidence="1">
    <location>
        <begin position="12"/>
        <end position="29"/>
    </location>
</feature>
<evidence type="ECO:0000313" key="2">
    <source>
        <dbReference type="EMBL" id="CBA30307.1"/>
    </source>
</evidence>
<dbReference type="EMBL" id="FN543105">
    <property type="protein sequence ID" value="CBA30307.1"/>
    <property type="molecule type" value="Genomic_DNA"/>
</dbReference>
<keyword evidence="1" id="KW-0472">Membrane</keyword>
<keyword evidence="1" id="KW-1133">Transmembrane helix</keyword>
<reference evidence="2" key="1">
    <citation type="journal article" date="2010" name="Nature">
        <title>The Dynamic genome of Hydra.</title>
        <authorList>
            <person name="Chapman J.A."/>
            <person name="Kirkness E.F."/>
            <person name="Simakov O."/>
            <person name="Hampson S.E."/>
            <person name="Mitros T."/>
            <person name="Weinmaier T."/>
            <person name="Rattei T."/>
            <person name="Balasubramanian P.G."/>
            <person name="Borman J."/>
            <person name="Busam D."/>
            <person name="Disbennett K."/>
            <person name="Pfannkoch C."/>
            <person name="Sumin N."/>
            <person name="Sutton G."/>
            <person name="Viswanathan L."/>
            <person name="Walenz B."/>
            <person name="Goodstein D.M."/>
            <person name="Hellsten U."/>
            <person name="Kawashima T."/>
            <person name="Prochnik S.E."/>
            <person name="Putnam N.H."/>
            <person name="Shu S."/>
            <person name="Blumberg B."/>
            <person name="Dana C.E."/>
            <person name="Gee L."/>
            <person name="Kibler D.F."/>
            <person name="Law L."/>
            <person name="Lindgens D."/>
            <person name="Martinez D.E."/>
            <person name="Peng J."/>
            <person name="Wigge P.A."/>
            <person name="Bertulat B."/>
            <person name="Guder C."/>
            <person name="Nakamura Y."/>
            <person name="Ozbek S."/>
            <person name="Watanabe H."/>
            <person name="Khalturin K."/>
            <person name="Hemmrich G."/>
            <person name="Franke A."/>
            <person name="Augustin R."/>
            <person name="Fraune S."/>
            <person name="Hayakawa E."/>
            <person name="Hayakawa S."/>
            <person name="Hirose M."/>
            <person name="Hwang J."/>
            <person name="Ikeo K."/>
            <person name="Nishimiya-Fujisawa C."/>
            <person name="Ogura A."/>
            <person name="Takahashi T."/>
            <person name="Steinmetz P.R."/>
            <person name="Zhang X."/>
            <person name="Aufschnaiter R."/>
            <person name="Eder M.K."/>
            <person name="Gorny A.K."/>
            <person name="Salvenmoser W."/>
            <person name="Heimberg A.M."/>
            <person name="Wheeler B.M."/>
            <person name="Peterson K.J."/>
            <person name="Boettger A."/>
            <person name="Tischler P."/>
            <person name="Wolf A."/>
            <person name="Gojobori T."/>
            <person name="Remington K.A."/>
            <person name="Strausberg R.L."/>
            <person name="Venter J."/>
            <person name="Technau U."/>
            <person name="Hobmayer B."/>
            <person name="Bosch T.C."/>
            <person name="Holstein T.W."/>
            <person name="Fujisawa T."/>
            <person name="Bode H.R."/>
            <person name="David C.N."/>
            <person name="Rokhsar D.S."/>
            <person name="Steele R.E."/>
        </authorList>
    </citation>
    <scope>NUCLEOTIDE SEQUENCE</scope>
</reference>
<evidence type="ECO:0000256" key="1">
    <source>
        <dbReference type="SAM" id="Phobius"/>
    </source>
</evidence>
<dbReference type="InterPro" id="IPR007437">
    <property type="entry name" value="DUF486"/>
</dbReference>
<accession>C9YC60</accession>
<dbReference type="PANTHER" id="PTHR38482:SF1">
    <property type="entry name" value="DMT FAMILY PROTEIN"/>
    <property type="match status" value="1"/>
</dbReference>
<keyword evidence="1" id="KW-0812">Transmembrane</keyword>
<protein>
    <recommendedName>
        <fullName evidence="3">Transmembrane signal peptide protein</fullName>
    </recommendedName>
</protein>
<feature type="transmembrane region" description="Helical" evidence="1">
    <location>
        <begin position="41"/>
        <end position="64"/>
    </location>
</feature>
<feature type="transmembrane region" description="Helical" evidence="1">
    <location>
        <begin position="76"/>
        <end position="94"/>
    </location>
</feature>
<proteinExistence type="predicted"/>
<dbReference type="PANTHER" id="PTHR38482">
    <property type="entry name" value="DMT FAMILY PROTEIN"/>
    <property type="match status" value="1"/>
</dbReference>
<dbReference type="AlphaFoldDB" id="C9YC60"/>
<organism evidence="2">
    <name type="scientific">Curvibacter symbiont subsp. Hydra magnipapillata</name>
    <dbReference type="NCBI Taxonomy" id="667019"/>
    <lineage>
        <taxon>Bacteria</taxon>
        <taxon>Pseudomonadati</taxon>
        <taxon>Pseudomonadota</taxon>
        <taxon>Betaproteobacteria</taxon>
        <taxon>Burkholderiales</taxon>
        <taxon>Comamonadaceae</taxon>
        <taxon>Curvibacter</taxon>
    </lineage>
</organism>
<feature type="transmembrane region" description="Helical" evidence="1">
    <location>
        <begin position="100"/>
        <end position="119"/>
    </location>
</feature>
<evidence type="ECO:0008006" key="3">
    <source>
        <dbReference type="Google" id="ProtNLM"/>
    </source>
</evidence>